<name>A0A1G7GEA2_9SPHI</name>
<dbReference type="Proteomes" id="UP000199072">
    <property type="component" value="Unassembled WGS sequence"/>
</dbReference>
<dbReference type="STRING" id="1391627.SAMN05216464_110104"/>
<proteinExistence type="predicted"/>
<dbReference type="RefSeq" id="WP_091151971.1">
    <property type="nucleotide sequence ID" value="NZ_FNAI01000010.1"/>
</dbReference>
<keyword evidence="2" id="KW-1185">Reference proteome</keyword>
<sequence>MKTIQLNLYPFAELSAEGKEKAIAAYDDINVFDRWWEGTYGDAENAGLKITGFELGRGKYCNADFMADAIKCASLVIAGHGEKTTTYQIASAFREERDSIVIEWPKETNGDFEDVEGLDNALDEVEERFLKSMQSAYLKILDDEYDYLTSEAAITYTIIANEYYFTKDGQTANHLETLAS</sequence>
<evidence type="ECO:0000313" key="2">
    <source>
        <dbReference type="Proteomes" id="UP000199072"/>
    </source>
</evidence>
<dbReference type="EMBL" id="FNAI01000010">
    <property type="protein sequence ID" value="SDE86454.1"/>
    <property type="molecule type" value="Genomic_DNA"/>
</dbReference>
<evidence type="ECO:0000313" key="1">
    <source>
        <dbReference type="EMBL" id="SDE86454.1"/>
    </source>
</evidence>
<organism evidence="1 2">
    <name type="scientific">Mucilaginibacter pineti</name>
    <dbReference type="NCBI Taxonomy" id="1391627"/>
    <lineage>
        <taxon>Bacteria</taxon>
        <taxon>Pseudomonadati</taxon>
        <taxon>Bacteroidota</taxon>
        <taxon>Sphingobacteriia</taxon>
        <taxon>Sphingobacteriales</taxon>
        <taxon>Sphingobacteriaceae</taxon>
        <taxon>Mucilaginibacter</taxon>
    </lineage>
</organism>
<dbReference type="OrthoDB" id="795210at2"/>
<protein>
    <submittedName>
        <fullName evidence="1">Uncharacterized protein</fullName>
    </submittedName>
</protein>
<reference evidence="1 2" key="1">
    <citation type="submission" date="2016-10" db="EMBL/GenBank/DDBJ databases">
        <authorList>
            <person name="de Groot N.N."/>
        </authorList>
    </citation>
    <scope>NUCLEOTIDE SEQUENCE [LARGE SCALE GENOMIC DNA]</scope>
    <source>
        <strain evidence="1 2">47C3B</strain>
    </source>
</reference>
<dbReference type="AlphaFoldDB" id="A0A1G7GEA2"/>
<gene>
    <name evidence="1" type="ORF">SAMN05216464_110104</name>
</gene>
<accession>A0A1G7GEA2</accession>